<evidence type="ECO:0000256" key="6">
    <source>
        <dbReference type="ARBA" id="ARBA00023125"/>
    </source>
</evidence>
<dbReference type="EMBL" id="JACIDT010000001">
    <property type="protein sequence ID" value="MBB3924568.1"/>
    <property type="molecule type" value="Genomic_DNA"/>
</dbReference>
<dbReference type="SMART" id="SM00968">
    <property type="entry name" value="SMC_hinge"/>
    <property type="match status" value="1"/>
</dbReference>
<keyword evidence="2 7" id="KW-0963">Cytoplasm</keyword>
<feature type="domain" description="SMC hinge" evidence="8">
    <location>
        <begin position="509"/>
        <end position="597"/>
    </location>
</feature>
<gene>
    <name evidence="7" type="primary">smc</name>
    <name evidence="9" type="ORF">GGR43_000262</name>
</gene>
<dbReference type="InterPro" id="IPR027417">
    <property type="entry name" value="P-loop_NTPase"/>
</dbReference>
<feature type="binding site" evidence="7">
    <location>
        <begin position="32"/>
        <end position="39"/>
    </location>
    <ligand>
        <name>ATP</name>
        <dbReference type="ChEBI" id="CHEBI:30616"/>
    </ligand>
</feature>
<evidence type="ECO:0000256" key="2">
    <source>
        <dbReference type="ARBA" id="ARBA00022490"/>
    </source>
</evidence>
<dbReference type="AlphaFoldDB" id="A0A7W6FN94"/>
<dbReference type="GO" id="GO:0016887">
    <property type="term" value="F:ATP hydrolysis activity"/>
    <property type="evidence" value="ECO:0007669"/>
    <property type="project" value="InterPro"/>
</dbReference>
<keyword evidence="6 7" id="KW-0238">DNA-binding</keyword>
<proteinExistence type="inferred from homology"/>
<dbReference type="HAMAP" id="MF_01894">
    <property type="entry name" value="Smc_prok"/>
    <property type="match status" value="1"/>
</dbReference>
<evidence type="ECO:0000256" key="5">
    <source>
        <dbReference type="ARBA" id="ARBA00023054"/>
    </source>
</evidence>
<dbReference type="SUPFAM" id="SSF75553">
    <property type="entry name" value="Smc hinge domain"/>
    <property type="match status" value="1"/>
</dbReference>
<dbReference type="InterPro" id="IPR036277">
    <property type="entry name" value="SMC_hinge_sf"/>
</dbReference>
<dbReference type="Pfam" id="PF02463">
    <property type="entry name" value="SMC_N"/>
    <property type="match status" value="1"/>
</dbReference>
<feature type="coiled-coil region" evidence="7">
    <location>
        <begin position="172"/>
        <end position="213"/>
    </location>
</feature>
<dbReference type="GO" id="GO:0006260">
    <property type="term" value="P:DNA replication"/>
    <property type="evidence" value="ECO:0007669"/>
    <property type="project" value="UniProtKB-UniRule"/>
</dbReference>
<accession>A0A7W6FN94</accession>
<dbReference type="GO" id="GO:0007059">
    <property type="term" value="P:chromosome segregation"/>
    <property type="evidence" value="ECO:0007669"/>
    <property type="project" value="UniProtKB-UniRule"/>
</dbReference>
<dbReference type="GO" id="GO:0005694">
    <property type="term" value="C:chromosome"/>
    <property type="evidence" value="ECO:0007669"/>
    <property type="project" value="InterPro"/>
</dbReference>
<feature type="coiled-coil region" evidence="7">
    <location>
        <begin position="847"/>
        <end position="881"/>
    </location>
</feature>
<dbReference type="GO" id="GO:0005737">
    <property type="term" value="C:cytoplasm"/>
    <property type="evidence" value="ECO:0007669"/>
    <property type="project" value="UniProtKB-SubCell"/>
</dbReference>
<dbReference type="GO" id="GO:0030261">
    <property type="term" value="P:chromosome condensation"/>
    <property type="evidence" value="ECO:0007669"/>
    <property type="project" value="InterPro"/>
</dbReference>
<dbReference type="CDD" id="cd03278">
    <property type="entry name" value="ABC_SMC_barmotin"/>
    <property type="match status" value="1"/>
</dbReference>
<comment type="domain">
    <text evidence="7">Contains large globular domains required for ATP hydrolysis at each terminus and a third globular domain forming a flexible hinge near the middle of the molecule. These domains are separated by coiled-coil structures.</text>
</comment>
<keyword evidence="3 7" id="KW-0547">Nucleotide-binding</keyword>
<evidence type="ECO:0000256" key="4">
    <source>
        <dbReference type="ARBA" id="ARBA00022840"/>
    </source>
</evidence>
<evidence type="ECO:0000259" key="8">
    <source>
        <dbReference type="SMART" id="SM00968"/>
    </source>
</evidence>
<dbReference type="InterPro" id="IPR010935">
    <property type="entry name" value="SMC_hinge"/>
</dbReference>
<dbReference type="PANTHER" id="PTHR18937">
    <property type="entry name" value="STRUCTURAL MAINTENANCE OF CHROMOSOMES SMC FAMILY MEMBER"/>
    <property type="match status" value="1"/>
</dbReference>
<dbReference type="InterPro" id="IPR024704">
    <property type="entry name" value="SMC"/>
</dbReference>
<dbReference type="InterPro" id="IPR011890">
    <property type="entry name" value="SMC_prok"/>
</dbReference>
<sequence>MEIRRLKLSGFKSFVDATELRIEPGLTGIVGPNGCGKSNLLEAIRWVMGESSARSMRGGGMEDVIFAGTATRPRRDFAEVMLHASAPPGDITPAIEAGADGELEIVRRIERGAGSAYRANGRDVRAKDVALLFADAATGAHSPALVSQGKIAAVIAARPQERRAMLEEAAGIAGLHVRRKDAEQKLRAAEANLARLDEILADMDLRAAALRRQAKAAERYTKLSEAIRVAEARALFARWREADATATSAQNEAKAREAAVLAAMEAQQAASAHAEAATQALAQARSAAQTARDAASEAGHRLAALKARQEEAVRRLADLDAQDRRLAEDREREDALAHDAADAIARLGEEVASLKERIAEGEARAPALAARIAEAQEQARAAELDLAKAMARQASEQAELKVAQAALSTAQGRVDRARRDAQRLQDELAALPQAAPLEAQRDEAASAIETAQARQMEAEAALARAEGERDEAARLRAEAESALSASKATLSALDSEAQALRRALGSGAASGGDRLIDRLRVAPGYELALAAALGDDLEAGLSDTAPRHWAGAQALPGDPAPPEGTEALAAHVTAPPALARRLAQIVVAERDEGQPLAAGQRLVTRDGQVRRWDGLVARGGEEAAGAATAQRLIRANRLDALDAQLPATRAEVERAQAALAAANERATAATQAIATLRADLATAERDGAAAARRRDDAIAQIDRLAARRGDVSVRAEEAAADLAAAQAELQTAEAALGQMPDGSETRALVADLSARSEAAHARASQLQADAALGERALDADRRRLGDAEGDIRRWRSRSGEAGKRLADMTARGQAIAEERAILAGRPEALAAEAQTLSAESLTLAERAREAQGEESAAEAALRRAEATLAQAGEALSVAREARAGAAARAEAAIAHRSETNRLCGERFECPPPVLPEKLGFAAADTGTAPGEQAELDRLTAERERIGPVNLIAAQELAELEQRQETSRAESAEITQAIHQLRGSIGSLNREGRARLLAAFEAVNGHFQRLFTALFNGGQAHLELIDSDDPLEAGLEIMAQPPGKKLSTLTLLSGGEQALTAVALIFGLFLTNPAPICVLDEVDAPLDDANVERFCDLLDQMVKDTRTRYLIVTHNAVTMSRMHRLFGVTMVERGVSRLVSVDLGGAEQLLAAE</sequence>
<protein>
    <recommendedName>
        <fullName evidence="7">Chromosome partition protein Smc</fullName>
    </recommendedName>
</protein>
<comment type="caution">
    <text evidence="9">The sequence shown here is derived from an EMBL/GenBank/DDBJ whole genome shotgun (WGS) entry which is preliminary data.</text>
</comment>
<comment type="subunit">
    <text evidence="7">Homodimer.</text>
</comment>
<evidence type="ECO:0000256" key="7">
    <source>
        <dbReference type="HAMAP-Rule" id="MF_01894"/>
    </source>
</evidence>
<dbReference type="FunFam" id="3.40.50.300:FF:000901">
    <property type="entry name" value="Chromosome partition protein Smc"/>
    <property type="match status" value="1"/>
</dbReference>
<dbReference type="PIRSF" id="PIRSF005719">
    <property type="entry name" value="SMC"/>
    <property type="match status" value="1"/>
</dbReference>
<feature type="coiled-coil region" evidence="7">
    <location>
        <begin position="638"/>
        <end position="686"/>
    </location>
</feature>
<keyword evidence="5 7" id="KW-0175">Coiled coil</keyword>
<dbReference type="InterPro" id="IPR003395">
    <property type="entry name" value="RecF/RecN/SMC_N"/>
</dbReference>
<dbReference type="SUPFAM" id="SSF52540">
    <property type="entry name" value="P-loop containing nucleoside triphosphate hydrolases"/>
    <property type="match status" value="1"/>
</dbReference>
<dbReference type="Proteomes" id="UP000571950">
    <property type="component" value="Unassembled WGS sequence"/>
</dbReference>
<dbReference type="GO" id="GO:0005524">
    <property type="term" value="F:ATP binding"/>
    <property type="evidence" value="ECO:0007669"/>
    <property type="project" value="UniProtKB-UniRule"/>
</dbReference>
<comment type="function">
    <text evidence="7">Required for chromosome condensation and partitioning.</text>
</comment>
<dbReference type="GO" id="GO:0003677">
    <property type="term" value="F:DNA binding"/>
    <property type="evidence" value="ECO:0007669"/>
    <property type="project" value="UniProtKB-UniRule"/>
</dbReference>
<dbReference type="GO" id="GO:0007062">
    <property type="term" value="P:sister chromatid cohesion"/>
    <property type="evidence" value="ECO:0007669"/>
    <property type="project" value="InterPro"/>
</dbReference>
<evidence type="ECO:0000256" key="3">
    <source>
        <dbReference type="ARBA" id="ARBA00022741"/>
    </source>
</evidence>
<feature type="coiled-coil region" evidence="7">
    <location>
        <begin position="274"/>
        <end position="485"/>
    </location>
</feature>
<comment type="similarity">
    <text evidence="7">Belongs to the SMC family.</text>
</comment>
<dbReference type="RefSeq" id="WP_188070133.1">
    <property type="nucleotide sequence ID" value="NZ_JACIDT010000001.1"/>
</dbReference>
<name>A0A7W6FN94_9SPHN</name>
<keyword evidence="10" id="KW-1185">Reference proteome</keyword>
<evidence type="ECO:0000313" key="9">
    <source>
        <dbReference type="EMBL" id="MBB3924568.1"/>
    </source>
</evidence>
<organism evidence="9 10">
    <name type="scientific">Sphingobium jiangsuense</name>
    <dbReference type="NCBI Taxonomy" id="870476"/>
    <lineage>
        <taxon>Bacteria</taxon>
        <taxon>Pseudomonadati</taxon>
        <taxon>Pseudomonadota</taxon>
        <taxon>Alphaproteobacteria</taxon>
        <taxon>Sphingomonadales</taxon>
        <taxon>Sphingomonadaceae</taxon>
        <taxon>Sphingobium</taxon>
    </lineage>
</organism>
<keyword evidence="4 7" id="KW-0067">ATP-binding</keyword>
<dbReference type="NCBIfam" id="TIGR02168">
    <property type="entry name" value="SMC_prok_B"/>
    <property type="match status" value="1"/>
</dbReference>
<comment type="subcellular location">
    <subcellularLocation>
        <location evidence="1 7">Cytoplasm</location>
    </subcellularLocation>
</comment>
<evidence type="ECO:0000313" key="10">
    <source>
        <dbReference type="Proteomes" id="UP000571950"/>
    </source>
</evidence>
<evidence type="ECO:0000256" key="1">
    <source>
        <dbReference type="ARBA" id="ARBA00004496"/>
    </source>
</evidence>
<dbReference type="Gene3D" id="3.40.50.300">
    <property type="entry name" value="P-loop containing nucleotide triphosphate hydrolases"/>
    <property type="match status" value="2"/>
</dbReference>
<reference evidence="9 10" key="1">
    <citation type="submission" date="2020-08" db="EMBL/GenBank/DDBJ databases">
        <title>Genomic Encyclopedia of Type Strains, Phase IV (KMG-IV): sequencing the most valuable type-strain genomes for metagenomic binning, comparative biology and taxonomic classification.</title>
        <authorList>
            <person name="Goeker M."/>
        </authorList>
    </citation>
    <scope>NUCLEOTIDE SEQUENCE [LARGE SCALE GENOMIC DNA]</scope>
    <source>
        <strain evidence="9 10">DSM 26189</strain>
    </source>
</reference>